<sequence length="28" mass="3191">MTKSIWTPLGLGFFMVWARPLSFSEGKC</sequence>
<accession>A0A0E9WQD6</accession>
<name>A0A0E9WQD6_ANGAN</name>
<dbReference type="AlphaFoldDB" id="A0A0E9WQD6"/>
<reference evidence="1" key="1">
    <citation type="submission" date="2014-11" db="EMBL/GenBank/DDBJ databases">
        <authorList>
            <person name="Amaro Gonzalez C."/>
        </authorList>
    </citation>
    <scope>NUCLEOTIDE SEQUENCE</scope>
</reference>
<organism evidence="1">
    <name type="scientific">Anguilla anguilla</name>
    <name type="common">European freshwater eel</name>
    <name type="synonym">Muraena anguilla</name>
    <dbReference type="NCBI Taxonomy" id="7936"/>
    <lineage>
        <taxon>Eukaryota</taxon>
        <taxon>Metazoa</taxon>
        <taxon>Chordata</taxon>
        <taxon>Craniata</taxon>
        <taxon>Vertebrata</taxon>
        <taxon>Euteleostomi</taxon>
        <taxon>Actinopterygii</taxon>
        <taxon>Neopterygii</taxon>
        <taxon>Teleostei</taxon>
        <taxon>Anguilliformes</taxon>
        <taxon>Anguillidae</taxon>
        <taxon>Anguilla</taxon>
    </lineage>
</organism>
<protein>
    <submittedName>
        <fullName evidence="1">Uncharacterized protein</fullName>
    </submittedName>
</protein>
<proteinExistence type="predicted"/>
<evidence type="ECO:0000313" key="1">
    <source>
        <dbReference type="EMBL" id="JAH92582.1"/>
    </source>
</evidence>
<dbReference type="EMBL" id="GBXM01015995">
    <property type="protein sequence ID" value="JAH92582.1"/>
    <property type="molecule type" value="Transcribed_RNA"/>
</dbReference>
<reference evidence="1" key="2">
    <citation type="journal article" date="2015" name="Fish Shellfish Immunol.">
        <title>Early steps in the European eel (Anguilla anguilla)-Vibrio vulnificus interaction in the gills: Role of the RtxA13 toxin.</title>
        <authorList>
            <person name="Callol A."/>
            <person name="Pajuelo D."/>
            <person name="Ebbesson L."/>
            <person name="Teles M."/>
            <person name="MacKenzie S."/>
            <person name="Amaro C."/>
        </authorList>
    </citation>
    <scope>NUCLEOTIDE SEQUENCE</scope>
</reference>